<sequence>MDGDTWFAIIIGIVAVGGVAWFLSNPSFGASDRSRRRTPGGRASDEMLHPDVGRARRLGEAHEDAVTKRRRKRS</sequence>
<name>A0A975FLW1_9MICO</name>
<accession>A0A975FLW1</accession>
<dbReference type="Proteomes" id="UP000671914">
    <property type="component" value="Chromosome"/>
</dbReference>
<dbReference type="KEGG" id="aarc:G127AT_11150"/>
<protein>
    <submittedName>
        <fullName evidence="3">Uncharacterized protein</fullName>
    </submittedName>
</protein>
<organism evidence="3 4">
    <name type="scientific">Agromyces archimandritae</name>
    <dbReference type="NCBI Taxonomy" id="2781962"/>
    <lineage>
        <taxon>Bacteria</taxon>
        <taxon>Bacillati</taxon>
        <taxon>Actinomycetota</taxon>
        <taxon>Actinomycetes</taxon>
        <taxon>Micrococcales</taxon>
        <taxon>Microbacteriaceae</taxon>
        <taxon>Agromyces</taxon>
    </lineage>
</organism>
<evidence type="ECO:0000256" key="2">
    <source>
        <dbReference type="SAM" id="Phobius"/>
    </source>
</evidence>
<dbReference type="EMBL" id="CP071696">
    <property type="protein sequence ID" value="QTX03868.1"/>
    <property type="molecule type" value="Genomic_DNA"/>
</dbReference>
<feature type="compositionally biased region" description="Basic and acidic residues" evidence="1">
    <location>
        <begin position="43"/>
        <end position="67"/>
    </location>
</feature>
<evidence type="ECO:0000313" key="4">
    <source>
        <dbReference type="Proteomes" id="UP000671914"/>
    </source>
</evidence>
<evidence type="ECO:0000256" key="1">
    <source>
        <dbReference type="SAM" id="MobiDB-lite"/>
    </source>
</evidence>
<keyword evidence="2" id="KW-1133">Transmembrane helix</keyword>
<feature type="region of interest" description="Disordered" evidence="1">
    <location>
        <begin position="26"/>
        <end position="74"/>
    </location>
</feature>
<proteinExistence type="predicted"/>
<keyword evidence="2" id="KW-0472">Membrane</keyword>
<feature type="transmembrane region" description="Helical" evidence="2">
    <location>
        <begin position="6"/>
        <end position="28"/>
    </location>
</feature>
<evidence type="ECO:0000313" key="3">
    <source>
        <dbReference type="EMBL" id="QTX03868.1"/>
    </source>
</evidence>
<reference evidence="3" key="1">
    <citation type="submission" date="2021-03" db="EMBL/GenBank/DDBJ databases">
        <title>Agromyces archimandritus sp. nov., isolated from the cockroach Archimandrita tessellata.</title>
        <authorList>
            <person name="Guzman J."/>
            <person name="Ortuzar M."/>
            <person name="Poehlein A."/>
            <person name="Daniel R."/>
            <person name="Trujillo M."/>
            <person name="Vilcinskas A."/>
        </authorList>
    </citation>
    <scope>NUCLEOTIDE SEQUENCE</scope>
    <source>
        <strain evidence="3">G127AT</strain>
    </source>
</reference>
<dbReference type="AlphaFoldDB" id="A0A975FLW1"/>
<keyword evidence="2" id="KW-0812">Transmembrane</keyword>
<keyword evidence="4" id="KW-1185">Reference proteome</keyword>
<gene>
    <name evidence="3" type="ORF">G127AT_11150</name>
</gene>
<dbReference type="RefSeq" id="WP_210896891.1">
    <property type="nucleotide sequence ID" value="NZ_CP071696.1"/>
</dbReference>